<dbReference type="InterPro" id="IPR006141">
    <property type="entry name" value="Intein_N"/>
</dbReference>
<protein>
    <recommendedName>
        <fullName evidence="4">DOD-type homing endonuclease domain-containing protein</fullName>
    </recommendedName>
</protein>
<proteinExistence type="predicted"/>
<dbReference type="EMBL" id="LAZR01005529">
    <property type="protein sequence ID" value="KKM99165.1"/>
    <property type="molecule type" value="Genomic_DNA"/>
</dbReference>
<dbReference type="SUPFAM" id="SSF51294">
    <property type="entry name" value="Hedgehog/intein (Hint) domain"/>
    <property type="match status" value="1"/>
</dbReference>
<feature type="region of interest" description="Disordered" evidence="3">
    <location>
        <begin position="624"/>
        <end position="658"/>
    </location>
</feature>
<dbReference type="AlphaFoldDB" id="A0A0F9PDQ5"/>
<dbReference type="InterPro" id="IPR006142">
    <property type="entry name" value="INTEIN"/>
</dbReference>
<dbReference type="PRINTS" id="PR00379">
    <property type="entry name" value="INTEIN"/>
</dbReference>
<dbReference type="Pfam" id="PF04233">
    <property type="entry name" value="Phage_Mu_F"/>
    <property type="match status" value="1"/>
</dbReference>
<dbReference type="Gene3D" id="3.10.28.10">
    <property type="entry name" value="Homing endonucleases"/>
    <property type="match status" value="1"/>
</dbReference>
<reference evidence="5" key="1">
    <citation type="journal article" date="2015" name="Nature">
        <title>Complex archaea that bridge the gap between prokaryotes and eukaryotes.</title>
        <authorList>
            <person name="Spang A."/>
            <person name="Saw J.H."/>
            <person name="Jorgensen S.L."/>
            <person name="Zaremba-Niedzwiedzka K."/>
            <person name="Martijn J."/>
            <person name="Lind A.E."/>
            <person name="van Eijk R."/>
            <person name="Schleper C."/>
            <person name="Guy L."/>
            <person name="Ettema T.J."/>
        </authorList>
    </citation>
    <scope>NUCLEOTIDE SEQUENCE</scope>
</reference>
<evidence type="ECO:0000259" key="4">
    <source>
        <dbReference type="PROSITE" id="PS50819"/>
    </source>
</evidence>
<evidence type="ECO:0000256" key="1">
    <source>
        <dbReference type="ARBA" id="ARBA00022813"/>
    </source>
</evidence>
<dbReference type="GO" id="GO:0004519">
    <property type="term" value="F:endonuclease activity"/>
    <property type="evidence" value="ECO:0007669"/>
    <property type="project" value="InterPro"/>
</dbReference>
<gene>
    <name evidence="5" type="ORF">LCGC14_1150670</name>
</gene>
<dbReference type="PROSITE" id="PS50817">
    <property type="entry name" value="INTEIN_N_TER"/>
    <property type="match status" value="1"/>
</dbReference>
<dbReference type="InterPro" id="IPR004042">
    <property type="entry name" value="Intein_endonuc_central"/>
</dbReference>
<evidence type="ECO:0000256" key="2">
    <source>
        <dbReference type="ARBA" id="ARBA00023000"/>
    </source>
</evidence>
<organism evidence="5">
    <name type="scientific">marine sediment metagenome</name>
    <dbReference type="NCBI Taxonomy" id="412755"/>
    <lineage>
        <taxon>unclassified sequences</taxon>
        <taxon>metagenomes</taxon>
        <taxon>ecological metagenomes</taxon>
    </lineage>
</organism>
<dbReference type="InterPro" id="IPR027434">
    <property type="entry name" value="Homing_endonucl"/>
</dbReference>
<feature type="compositionally biased region" description="Basic residues" evidence="3">
    <location>
        <begin position="684"/>
        <end position="697"/>
    </location>
</feature>
<dbReference type="InterPro" id="IPR003587">
    <property type="entry name" value="Hint_dom_N"/>
</dbReference>
<feature type="domain" description="DOD-type homing endonuclease" evidence="4">
    <location>
        <begin position="198"/>
        <end position="340"/>
    </location>
</feature>
<feature type="compositionally biased region" description="Basic and acidic residues" evidence="3">
    <location>
        <begin position="624"/>
        <end position="641"/>
    </location>
</feature>
<dbReference type="CDD" id="cd00081">
    <property type="entry name" value="Hint"/>
    <property type="match status" value="1"/>
</dbReference>
<dbReference type="InterPro" id="IPR006528">
    <property type="entry name" value="Phage_head_morphogenesis_dom"/>
</dbReference>
<comment type="caution">
    <text evidence="5">The sequence shown here is derived from an EMBL/GenBank/DDBJ whole genome shotgun (WGS) entry which is preliminary data.</text>
</comment>
<dbReference type="SMART" id="SM00306">
    <property type="entry name" value="HintN"/>
    <property type="match status" value="1"/>
</dbReference>
<dbReference type="SUPFAM" id="SSF55608">
    <property type="entry name" value="Homing endonucleases"/>
    <property type="match status" value="1"/>
</dbReference>
<keyword evidence="2" id="KW-0651">Protein splicing</keyword>
<name>A0A0F9PDQ5_9ZZZZ</name>
<evidence type="ECO:0000313" key="5">
    <source>
        <dbReference type="EMBL" id="KKM99165.1"/>
    </source>
</evidence>
<accession>A0A0F9PDQ5</accession>
<keyword evidence="1" id="KW-0068">Autocatalytic cleavage</keyword>
<evidence type="ECO:0000256" key="3">
    <source>
        <dbReference type="SAM" id="MobiDB-lite"/>
    </source>
</evidence>
<dbReference type="PROSITE" id="PS50819">
    <property type="entry name" value="INTEIN_ENDONUCLEASE"/>
    <property type="match status" value="1"/>
</dbReference>
<dbReference type="InterPro" id="IPR036844">
    <property type="entry name" value="Hint_dom_sf"/>
</dbReference>
<sequence length="893" mass="101469">MAEFESPDGFSEEEREYKWLPTMVDFHNSGAQSRALVGPVGSGKTPSGTFEVCMYLPHFLWEHYGIKKTRWVVIRNCYDPDTEVLTEESGWVKFRDLNEDAAIAIRKDGYLEYEVPKLHYRAPYKGEMVGIRQQGVDLLVTPDHHLWASTRRTRKKIWSEYECVKAQDIYGHDGLHRFCATADWRGKPINKSKDFFEFLGFWFAEGSASILPRKDCAGVHYRLNVTQKGDRAYVSGLLTRAGLTYGVSTTSGEVDHYRISTRSEEMKDLIHELSDYGKSLTKWIPDYVKQAPKEYIKAFLFGFQKGDGSFKTGPKDCDRLYTSSPQLADDLHELLVKAGKHAVIGCRLQFGKPQYTITIHTDKRESPEIRKSHWRKEQYDGEVFCVEVSTHVILVRRNGKAVWCGQSYPQLRDTTMRTVFEWFPQGKRHVQESRYVLRWPISDPGSRHEGSELEVEILFRACDRPDDIDNFNAVLNAIFQILRRGGKSDLDARRIAEDAAREVSRSNLTQIRGQMRSVLGVDVFFGEPRLQALLEDFAAANAKRITSIPEQYLDDVEGIVHRGLRSGRRAADIAEEFIQRFGIAKSKAEFIARNELSSLNADLTRDRQQALGIEEYIWRTSRDERVRPSHARLEGSKHSWDDPPETGGGRHNHPGQDFNCRCTAEPVIPGVEIPVTTPSDVLRRPPRRPRVRRRPAPRVRPAPTEADRTVSLPRTGKTVVLTDPQVKRRGDAAELQGSEPARARASSTRRTSSLLWNWVHGSKRKTSIMLKAGAIRAFGLRGIAYNPRGFAVLKTDIARTAKDLRRLHSKTQAEFARRGIKTVKVFRGVKGEVAERGAVESWSTSRKIAQGFAGPRGKVLAEEIPVERVLAMNNGPEWVDGVHGDQDEMLILF</sequence>
<dbReference type="NCBIfam" id="TIGR01641">
    <property type="entry name" value="phageSPP1_gp7"/>
    <property type="match status" value="1"/>
</dbReference>
<dbReference type="GO" id="GO:0016539">
    <property type="term" value="P:intein-mediated protein splicing"/>
    <property type="evidence" value="ECO:0007669"/>
    <property type="project" value="InterPro"/>
</dbReference>
<feature type="region of interest" description="Disordered" evidence="3">
    <location>
        <begin position="671"/>
        <end position="747"/>
    </location>
</feature>